<organism evidence="2 3">
    <name type="scientific">Candidatus Gottesmanbacteria bacterium GW2011_GWA2_47_9</name>
    <dbReference type="NCBI Taxonomy" id="1618445"/>
    <lineage>
        <taxon>Bacteria</taxon>
        <taxon>Candidatus Gottesmaniibacteriota</taxon>
    </lineage>
</organism>
<name>A0A0G1U125_9BACT</name>
<gene>
    <name evidence="2" type="ORF">UY16_C0019G0012</name>
</gene>
<feature type="transmembrane region" description="Helical" evidence="1">
    <location>
        <begin position="352"/>
        <end position="373"/>
    </location>
</feature>
<reference evidence="2 3" key="1">
    <citation type="journal article" date="2015" name="Nature">
        <title>rRNA introns, odd ribosomes, and small enigmatic genomes across a large radiation of phyla.</title>
        <authorList>
            <person name="Brown C.T."/>
            <person name="Hug L.A."/>
            <person name="Thomas B.C."/>
            <person name="Sharon I."/>
            <person name="Castelle C.J."/>
            <person name="Singh A."/>
            <person name="Wilkins M.J."/>
            <person name="Williams K.H."/>
            <person name="Banfield J.F."/>
        </authorList>
    </citation>
    <scope>NUCLEOTIDE SEQUENCE [LARGE SCALE GENOMIC DNA]</scope>
</reference>
<dbReference type="AlphaFoldDB" id="A0A0G1U125"/>
<proteinExistence type="predicted"/>
<keyword evidence="1" id="KW-0472">Membrane</keyword>
<dbReference type="Proteomes" id="UP000034739">
    <property type="component" value="Unassembled WGS sequence"/>
</dbReference>
<dbReference type="EMBL" id="LCOY01000019">
    <property type="protein sequence ID" value="KKU87751.1"/>
    <property type="molecule type" value="Genomic_DNA"/>
</dbReference>
<accession>A0A0G1U125</accession>
<evidence type="ECO:0000313" key="2">
    <source>
        <dbReference type="EMBL" id="KKU87751.1"/>
    </source>
</evidence>
<evidence type="ECO:0000256" key="1">
    <source>
        <dbReference type="SAM" id="Phobius"/>
    </source>
</evidence>
<keyword evidence="1" id="KW-0812">Transmembrane</keyword>
<sequence length="729" mass="78564">MKLPGTLGDMFGKPAEKKELFLSLYLDRDGVAASVWEIGAEKLPKVLATASSEVEEDSWEDRTEAADRAIASLEDAAGTTDFHNVTLGLPLLYLTEDGNIKKDVGGHIKKLVEVLELKAMGFVPVYQALVYKLKKDEGVPPSVILLGVATDTLTLAVYKVGNLVGVRHGNRDGDVALQLEELLKSFTDIEVLPSRILLYGIKKEDVNSVKEELLRYQWTTRANFLHFPKIDVVSHEDVVRAVSFAGASELGVAMGEEDGEEQRVESKEQRVEQEVAMPVEEESNVVTVEPEELGFRKQDVLEEPLEEQRVESREQSEAQEKKGIALALKIPKIAIPKFPAFKIPRIAIPLQGGIGASAGIILIAAGVFGFIYWKMPAAIITIYENPQTLTEAADIVIDPTATVADTEEKILPGKKQEKSVSGEKTIPITGKKEVGDPAKGAVTISNKTFTARTFTKGSVLIANGLRFTLESEVAVASASENLAKTIRTYGTATGSVTAEIIGAKGNLPAGTEFVLKDIAKDIAVARNDQALAGGTSREVTVVSRADMDALVKALTEELVIKAKTDLSQGVAGSDVLIDETVQTEVTAKQFTQELDQEATQLQGSITLTVSGVSYSRDDAMQLFSSGLASKLPQGYSLVPNRTEVMLSSVKVKKDGTVTANAAVSADAAPTLVIEDIQKALAGKTISHAGEYLRGLPGIGSVEFSFRWRLFQNRMPINSKNISVTVAVEE</sequence>
<comment type="caution">
    <text evidence="2">The sequence shown here is derived from an EMBL/GenBank/DDBJ whole genome shotgun (WGS) entry which is preliminary data.</text>
</comment>
<keyword evidence="1" id="KW-1133">Transmembrane helix</keyword>
<evidence type="ECO:0000313" key="3">
    <source>
        <dbReference type="Proteomes" id="UP000034739"/>
    </source>
</evidence>
<protein>
    <submittedName>
        <fullName evidence="2">Uncharacterized protein</fullName>
    </submittedName>
</protein>